<accession>A0ABT5EYJ3</accession>
<sequence>MPTVSAWRPEPPVTVYTNNFESAADLSGWLIWHNCASGPWSPTSNVFRYHTASDNPAPGGGAYALRMQTTGFPSGCLYPGAYALGPAVAATAGTTYRLDNMSRNHTQSGVVSFIFYNSAGTEIGVTGRTWSTDAWAYNADTQLVATAPAGTTSLRVRYGFSTPNGVVDLDLLKVTR</sequence>
<organism evidence="1 2">
    <name type="scientific">Polyangium mundeleinium</name>
    <dbReference type="NCBI Taxonomy" id="2995306"/>
    <lineage>
        <taxon>Bacteria</taxon>
        <taxon>Pseudomonadati</taxon>
        <taxon>Myxococcota</taxon>
        <taxon>Polyangia</taxon>
        <taxon>Polyangiales</taxon>
        <taxon>Polyangiaceae</taxon>
        <taxon>Polyangium</taxon>
    </lineage>
</organism>
<dbReference type="RefSeq" id="WP_271924811.1">
    <property type="nucleotide sequence ID" value="NZ_JAQNDO010000001.1"/>
</dbReference>
<keyword evidence="2" id="KW-1185">Reference proteome</keyword>
<name>A0ABT5EYJ3_9BACT</name>
<proteinExistence type="predicted"/>
<dbReference type="Gene3D" id="2.60.120.260">
    <property type="entry name" value="Galactose-binding domain-like"/>
    <property type="match status" value="1"/>
</dbReference>
<gene>
    <name evidence="1" type="ORF">POL67_34190</name>
</gene>
<dbReference type="Proteomes" id="UP001221411">
    <property type="component" value="Unassembled WGS sequence"/>
</dbReference>
<evidence type="ECO:0000313" key="2">
    <source>
        <dbReference type="Proteomes" id="UP001221411"/>
    </source>
</evidence>
<evidence type="ECO:0000313" key="1">
    <source>
        <dbReference type="EMBL" id="MDC0746429.1"/>
    </source>
</evidence>
<dbReference type="EMBL" id="JAQNDO010000001">
    <property type="protein sequence ID" value="MDC0746429.1"/>
    <property type="molecule type" value="Genomic_DNA"/>
</dbReference>
<reference evidence="1 2" key="1">
    <citation type="submission" date="2022-11" db="EMBL/GenBank/DDBJ databases">
        <title>Minimal conservation of predation-associated metabolite biosynthetic gene clusters underscores biosynthetic potential of Myxococcota including descriptions for ten novel species: Archangium lansinium sp. nov., Myxococcus landrumus sp. nov., Nannocystis bai.</title>
        <authorList>
            <person name="Ahearne A."/>
            <person name="Stevens C."/>
            <person name="Dowd S."/>
        </authorList>
    </citation>
    <scope>NUCLEOTIDE SEQUENCE [LARGE SCALE GENOMIC DNA]</scope>
    <source>
        <strain evidence="1 2">RJM3</strain>
    </source>
</reference>
<protein>
    <submittedName>
        <fullName evidence="1">Uncharacterized protein</fullName>
    </submittedName>
</protein>
<comment type="caution">
    <text evidence="1">The sequence shown here is derived from an EMBL/GenBank/DDBJ whole genome shotgun (WGS) entry which is preliminary data.</text>
</comment>